<dbReference type="Proteomes" id="UP000694568">
    <property type="component" value="Unplaced"/>
</dbReference>
<evidence type="ECO:0000256" key="2">
    <source>
        <dbReference type="SAM" id="Phobius"/>
    </source>
</evidence>
<evidence type="ECO:0000256" key="1">
    <source>
        <dbReference type="SAM" id="MobiDB-lite"/>
    </source>
</evidence>
<dbReference type="SUPFAM" id="SSF46565">
    <property type="entry name" value="Chaperone J-domain"/>
    <property type="match status" value="1"/>
</dbReference>
<dbReference type="Gene3D" id="1.10.287.110">
    <property type="entry name" value="DnaJ domain"/>
    <property type="match status" value="1"/>
</dbReference>
<name>A0A8C9Y4G3_SANLU</name>
<feature type="region of interest" description="Disordered" evidence="1">
    <location>
        <begin position="147"/>
        <end position="175"/>
    </location>
</feature>
<dbReference type="InterPro" id="IPR036869">
    <property type="entry name" value="J_dom_sf"/>
</dbReference>
<keyword evidence="2" id="KW-0472">Membrane</keyword>
<evidence type="ECO:0000313" key="4">
    <source>
        <dbReference type="Ensembl" id="ENSSLUP00000019267.1"/>
    </source>
</evidence>
<dbReference type="GeneTree" id="ENSGT00510000048685"/>
<reference evidence="4" key="2">
    <citation type="submission" date="2025-09" db="UniProtKB">
        <authorList>
            <consortium name="Ensembl"/>
        </authorList>
    </citation>
    <scope>IDENTIFICATION</scope>
</reference>
<proteinExistence type="predicted"/>
<feature type="region of interest" description="Disordered" evidence="1">
    <location>
        <begin position="46"/>
        <end position="75"/>
    </location>
</feature>
<evidence type="ECO:0000259" key="3">
    <source>
        <dbReference type="PROSITE" id="PS50076"/>
    </source>
</evidence>
<keyword evidence="2" id="KW-0812">Transmembrane</keyword>
<dbReference type="InterPro" id="IPR001623">
    <property type="entry name" value="DnaJ_domain"/>
</dbReference>
<dbReference type="Ensembl" id="ENSSLUT00000019885.1">
    <property type="protein sequence ID" value="ENSSLUP00000019267.1"/>
    <property type="gene ID" value="ENSSLUG00000008934.1"/>
</dbReference>
<evidence type="ECO:0000313" key="5">
    <source>
        <dbReference type="Proteomes" id="UP000694568"/>
    </source>
</evidence>
<protein>
    <submittedName>
        <fullName evidence="4">DnaJ (Hsp40) homolog, subfamily C, member 30b</fullName>
    </submittedName>
</protein>
<dbReference type="PANTHER" id="PTHR44873">
    <property type="entry name" value="DNAJ HOMOLOG SUBFAMILY C MEMBER 30, MITOCHONDRIAL"/>
    <property type="match status" value="1"/>
</dbReference>
<reference evidence="4" key="1">
    <citation type="submission" date="2025-08" db="UniProtKB">
        <authorList>
            <consortium name="Ensembl"/>
        </authorList>
    </citation>
    <scope>IDENTIFICATION</scope>
</reference>
<dbReference type="CDD" id="cd06257">
    <property type="entry name" value="DnaJ"/>
    <property type="match status" value="1"/>
</dbReference>
<feature type="transmembrane region" description="Helical" evidence="2">
    <location>
        <begin position="232"/>
        <end position="251"/>
    </location>
</feature>
<keyword evidence="5" id="KW-1185">Reference proteome</keyword>
<dbReference type="PANTHER" id="PTHR44873:SF1">
    <property type="entry name" value="DNAJ HOMOLOG SUBFAMILY C MEMBER 30, MITOCHONDRIAL"/>
    <property type="match status" value="1"/>
</dbReference>
<organism evidence="4 5">
    <name type="scientific">Sander lucioperca</name>
    <name type="common">Pike-perch</name>
    <name type="synonym">Perca lucioperca</name>
    <dbReference type="NCBI Taxonomy" id="283035"/>
    <lineage>
        <taxon>Eukaryota</taxon>
        <taxon>Metazoa</taxon>
        <taxon>Chordata</taxon>
        <taxon>Craniata</taxon>
        <taxon>Vertebrata</taxon>
        <taxon>Euteleostomi</taxon>
        <taxon>Actinopterygii</taxon>
        <taxon>Neopterygii</taxon>
        <taxon>Teleostei</taxon>
        <taxon>Neoteleostei</taxon>
        <taxon>Acanthomorphata</taxon>
        <taxon>Eupercaria</taxon>
        <taxon>Perciformes</taxon>
        <taxon>Percoidei</taxon>
        <taxon>Percidae</taxon>
        <taxon>Luciopercinae</taxon>
        <taxon>Sander</taxon>
    </lineage>
</organism>
<gene>
    <name evidence="4" type="primary">dnajc30b</name>
    <name evidence="4" type="synonym">DNAJC30</name>
</gene>
<dbReference type="InterPro" id="IPR018253">
    <property type="entry name" value="DnaJ_domain_CS"/>
</dbReference>
<dbReference type="PROSITE" id="PS00636">
    <property type="entry name" value="DNAJ_1"/>
    <property type="match status" value="1"/>
</dbReference>
<dbReference type="PROSITE" id="PS50076">
    <property type="entry name" value="DNAJ_2"/>
    <property type="match status" value="1"/>
</dbReference>
<dbReference type="SMART" id="SM00271">
    <property type="entry name" value="DnaJ"/>
    <property type="match status" value="1"/>
</dbReference>
<feature type="domain" description="J" evidence="3">
    <location>
        <begin position="80"/>
        <end position="145"/>
    </location>
</feature>
<dbReference type="InterPro" id="IPR053025">
    <property type="entry name" value="Mito_ATP_Synthase-Asso"/>
</dbReference>
<keyword evidence="2" id="KW-1133">Transmembrane helix</keyword>
<dbReference type="PRINTS" id="PR00625">
    <property type="entry name" value="JDOMAIN"/>
</dbReference>
<accession>A0A8C9Y4G3</accession>
<sequence length="254" mass="29097">MAEVGQRLGSGAYRLSALRNNQSRPVCTGESPGSLLGNCTFSNNRLKEKSSRDHQREVQPVWRSDSSSEDTPPLYRSRTSYYDILRVSPSATQSQVKTAYYKQSFIHHPDKNQGNKEAAQRFSDISEAYAVLGNISLRRKYDRGILSGSDIQSAGRPSSKETTSRFTGSPQHHQYRARRFSQAGGKTMFDFDAFYQAHYGEQLQREREMRARKQHMEEQQKENLRKWRQGKMLEMTVAMLLTMAGLLFVNLSRP</sequence>
<feature type="compositionally biased region" description="Basic and acidic residues" evidence="1">
    <location>
        <begin position="46"/>
        <end position="57"/>
    </location>
</feature>
<dbReference type="AlphaFoldDB" id="A0A8C9Y4G3"/>
<dbReference type="Pfam" id="PF00226">
    <property type="entry name" value="DnaJ"/>
    <property type="match status" value="1"/>
</dbReference>